<feature type="transmembrane region" description="Helical" evidence="11">
    <location>
        <begin position="96"/>
        <end position="118"/>
    </location>
</feature>
<keyword evidence="11" id="KW-1003">Cell membrane</keyword>
<accession>A0A7Y9S635</accession>
<comment type="similarity">
    <text evidence="2 11 12">Belongs to the ATPase A chain family.</text>
</comment>
<evidence type="ECO:0000256" key="8">
    <source>
        <dbReference type="ARBA" id="ARBA00023065"/>
    </source>
</evidence>
<dbReference type="PRINTS" id="PR00123">
    <property type="entry name" value="ATPASEA"/>
</dbReference>
<dbReference type="CDD" id="cd00310">
    <property type="entry name" value="ATP-synt_Fo_a_6"/>
    <property type="match status" value="1"/>
</dbReference>
<dbReference type="SUPFAM" id="SSF81336">
    <property type="entry name" value="F1F0 ATP synthase subunit A"/>
    <property type="match status" value="1"/>
</dbReference>
<dbReference type="NCBIfam" id="TIGR01131">
    <property type="entry name" value="ATP_synt_6_or_A"/>
    <property type="match status" value="1"/>
</dbReference>
<keyword evidence="3 11" id="KW-0813">Transport</keyword>
<dbReference type="PANTHER" id="PTHR11410:SF0">
    <property type="entry name" value="ATP SYNTHASE SUBUNIT A"/>
    <property type="match status" value="1"/>
</dbReference>
<dbReference type="GO" id="GO:0045259">
    <property type="term" value="C:proton-transporting ATP synthase complex"/>
    <property type="evidence" value="ECO:0007669"/>
    <property type="project" value="UniProtKB-KW"/>
</dbReference>
<reference evidence="13 14" key="1">
    <citation type="submission" date="2020-07" db="EMBL/GenBank/DDBJ databases">
        <title>Sequencing the genomes of 1000 actinobacteria strains.</title>
        <authorList>
            <person name="Klenk H.-P."/>
        </authorList>
    </citation>
    <scope>NUCLEOTIDE SEQUENCE [LARGE SCALE GENOMIC DNA]</scope>
    <source>
        <strain evidence="13 14">DSM 102047</strain>
    </source>
</reference>
<dbReference type="PANTHER" id="PTHR11410">
    <property type="entry name" value="ATP SYNTHASE SUBUNIT A"/>
    <property type="match status" value="1"/>
</dbReference>
<comment type="function">
    <text evidence="11 12">Key component of the proton channel; it plays a direct role in the translocation of protons across the membrane.</text>
</comment>
<dbReference type="InterPro" id="IPR035908">
    <property type="entry name" value="F0_ATP_A_sf"/>
</dbReference>
<dbReference type="GO" id="GO:0046933">
    <property type="term" value="F:proton-transporting ATP synthase activity, rotational mechanism"/>
    <property type="evidence" value="ECO:0007669"/>
    <property type="project" value="UniProtKB-UniRule"/>
</dbReference>
<organism evidence="13 14">
    <name type="scientific">Psychromicrobium silvestre</name>
    <dbReference type="NCBI Taxonomy" id="1645614"/>
    <lineage>
        <taxon>Bacteria</taxon>
        <taxon>Bacillati</taxon>
        <taxon>Actinomycetota</taxon>
        <taxon>Actinomycetes</taxon>
        <taxon>Micrococcales</taxon>
        <taxon>Micrococcaceae</taxon>
        <taxon>Psychromicrobium</taxon>
    </lineage>
</organism>
<dbReference type="InterPro" id="IPR000568">
    <property type="entry name" value="ATP_synth_F0_asu"/>
</dbReference>
<gene>
    <name evidence="11" type="primary">atpB</name>
    <name evidence="13" type="ORF">FHU41_001026</name>
</gene>
<keyword evidence="4 11" id="KW-0138">CF(0)</keyword>
<dbReference type="AlphaFoldDB" id="A0A7Y9S635"/>
<comment type="subcellular location">
    <subcellularLocation>
        <location evidence="11 12">Cell membrane</location>
        <topology evidence="11 12">Multi-pass membrane protein</topology>
    </subcellularLocation>
    <subcellularLocation>
        <location evidence="1">Membrane</location>
        <topology evidence="1">Multi-pass membrane protein</topology>
    </subcellularLocation>
</comment>
<dbReference type="Pfam" id="PF00119">
    <property type="entry name" value="ATP-synt_A"/>
    <property type="match status" value="1"/>
</dbReference>
<evidence type="ECO:0000256" key="10">
    <source>
        <dbReference type="ARBA" id="ARBA00023310"/>
    </source>
</evidence>
<evidence type="ECO:0000256" key="12">
    <source>
        <dbReference type="RuleBase" id="RU000483"/>
    </source>
</evidence>
<feature type="transmembrane region" description="Helical" evidence="11">
    <location>
        <begin position="189"/>
        <end position="213"/>
    </location>
</feature>
<keyword evidence="6 11" id="KW-0375">Hydrogen ion transport</keyword>
<keyword evidence="7 11" id="KW-1133">Transmembrane helix</keyword>
<feature type="transmembrane region" description="Helical" evidence="11">
    <location>
        <begin position="124"/>
        <end position="144"/>
    </location>
</feature>
<dbReference type="GO" id="GO:0005886">
    <property type="term" value="C:plasma membrane"/>
    <property type="evidence" value="ECO:0007669"/>
    <property type="project" value="UniProtKB-SubCell"/>
</dbReference>
<evidence type="ECO:0000313" key="14">
    <source>
        <dbReference type="Proteomes" id="UP000521748"/>
    </source>
</evidence>
<dbReference type="HAMAP" id="MF_01393">
    <property type="entry name" value="ATP_synth_a_bact"/>
    <property type="match status" value="1"/>
</dbReference>
<protein>
    <recommendedName>
        <fullName evidence="11 12">ATP synthase subunit a</fullName>
    </recommendedName>
    <alternativeName>
        <fullName evidence="11">ATP synthase F0 sector subunit a</fullName>
    </alternativeName>
    <alternativeName>
        <fullName evidence="11">F-ATPase subunit 6</fullName>
    </alternativeName>
</protein>
<keyword evidence="10 11" id="KW-0066">ATP synthesis</keyword>
<evidence type="ECO:0000256" key="9">
    <source>
        <dbReference type="ARBA" id="ARBA00023136"/>
    </source>
</evidence>
<keyword evidence="14" id="KW-1185">Reference proteome</keyword>
<evidence type="ECO:0000256" key="3">
    <source>
        <dbReference type="ARBA" id="ARBA00022448"/>
    </source>
</evidence>
<dbReference type="EMBL" id="JACBYQ010000001">
    <property type="protein sequence ID" value="NYE94805.1"/>
    <property type="molecule type" value="Genomic_DNA"/>
</dbReference>
<proteinExistence type="inferred from homology"/>
<dbReference type="Gene3D" id="1.20.120.220">
    <property type="entry name" value="ATP synthase, F0 complex, subunit A"/>
    <property type="match status" value="1"/>
</dbReference>
<keyword evidence="8 11" id="KW-0406">Ion transport</keyword>
<feature type="transmembrane region" description="Helical" evidence="11">
    <location>
        <begin position="39"/>
        <end position="57"/>
    </location>
</feature>
<evidence type="ECO:0000256" key="11">
    <source>
        <dbReference type="HAMAP-Rule" id="MF_01393"/>
    </source>
</evidence>
<evidence type="ECO:0000256" key="1">
    <source>
        <dbReference type="ARBA" id="ARBA00004141"/>
    </source>
</evidence>
<keyword evidence="9 11" id="KW-0472">Membrane</keyword>
<dbReference type="Proteomes" id="UP000521748">
    <property type="component" value="Unassembled WGS sequence"/>
</dbReference>
<feature type="transmembrane region" description="Helical" evidence="11">
    <location>
        <begin position="225"/>
        <end position="248"/>
    </location>
</feature>
<evidence type="ECO:0000256" key="2">
    <source>
        <dbReference type="ARBA" id="ARBA00006810"/>
    </source>
</evidence>
<evidence type="ECO:0000256" key="5">
    <source>
        <dbReference type="ARBA" id="ARBA00022692"/>
    </source>
</evidence>
<evidence type="ECO:0000256" key="6">
    <source>
        <dbReference type="ARBA" id="ARBA00022781"/>
    </source>
</evidence>
<keyword evidence="5 11" id="KW-0812">Transmembrane</keyword>
<evidence type="ECO:0000313" key="13">
    <source>
        <dbReference type="EMBL" id="NYE94805.1"/>
    </source>
</evidence>
<dbReference type="InterPro" id="IPR045083">
    <property type="entry name" value="ATP_synth_F0_asu_bact/mt"/>
</dbReference>
<name>A0A7Y9S635_9MICC</name>
<feature type="transmembrane region" description="Helical" evidence="11">
    <location>
        <begin position="156"/>
        <end position="177"/>
    </location>
</feature>
<evidence type="ECO:0000256" key="7">
    <source>
        <dbReference type="ARBA" id="ARBA00022989"/>
    </source>
</evidence>
<comment type="caution">
    <text evidence="13">The sequence shown here is derived from an EMBL/GenBank/DDBJ whole genome shotgun (WGS) entry which is preliminary data.</text>
</comment>
<sequence length="266" mass="29117">MIALVLPAEGSSNGDFNPPGIDDAGLPGAWFAWDGIGKYHVLIVLSVILIAAFFLLAGRKGKLVPGRLQFAGELAYGFVRNSIAKDIIGGRDFIKYVPMLFTLFFFIVVNNMFGAIPILEIPTFSHVGGAYVLAGVVYLTWIILGIKKNGFRYFKLSVVPSGVPGYLLVMVVPIEIISNYLVRPMTHSLRLFATMLAGHMIVLMAGYGTEFLLEQENVLLKGTSILVIAGFLGMYFLELLIMFLQAYVFTLLTATYIEGAIHADAH</sequence>
<dbReference type="RefSeq" id="WP_179388522.1">
    <property type="nucleotide sequence ID" value="NZ_JACBYQ010000001.1"/>
</dbReference>
<evidence type="ECO:0000256" key="4">
    <source>
        <dbReference type="ARBA" id="ARBA00022547"/>
    </source>
</evidence>